<feature type="compositionally biased region" description="Low complexity" evidence="2">
    <location>
        <begin position="1"/>
        <end position="27"/>
    </location>
</feature>
<dbReference type="InterPro" id="IPR001841">
    <property type="entry name" value="Znf_RING"/>
</dbReference>
<keyword evidence="1" id="KW-0862">Zinc</keyword>
<dbReference type="EMBL" id="LR746267">
    <property type="protein sequence ID" value="CAA7395548.1"/>
    <property type="molecule type" value="Genomic_DNA"/>
</dbReference>
<evidence type="ECO:0000313" key="5">
    <source>
        <dbReference type="Proteomes" id="UP000663760"/>
    </source>
</evidence>
<dbReference type="Proteomes" id="UP000663760">
    <property type="component" value="Chromosome 4"/>
</dbReference>
<feature type="compositionally biased region" description="Low complexity" evidence="2">
    <location>
        <begin position="172"/>
        <end position="182"/>
    </location>
</feature>
<keyword evidence="1" id="KW-0479">Metal-binding</keyword>
<keyword evidence="1" id="KW-0863">Zinc-finger</keyword>
<organism evidence="4 5">
    <name type="scientific">Spirodela intermedia</name>
    <name type="common">Intermediate duckweed</name>
    <dbReference type="NCBI Taxonomy" id="51605"/>
    <lineage>
        <taxon>Eukaryota</taxon>
        <taxon>Viridiplantae</taxon>
        <taxon>Streptophyta</taxon>
        <taxon>Embryophyta</taxon>
        <taxon>Tracheophyta</taxon>
        <taxon>Spermatophyta</taxon>
        <taxon>Magnoliopsida</taxon>
        <taxon>Liliopsida</taxon>
        <taxon>Araceae</taxon>
        <taxon>Lemnoideae</taxon>
        <taxon>Spirodela</taxon>
    </lineage>
</organism>
<dbReference type="Pfam" id="PF13639">
    <property type="entry name" value="zf-RING_2"/>
    <property type="match status" value="1"/>
</dbReference>
<evidence type="ECO:0000259" key="3">
    <source>
        <dbReference type="PROSITE" id="PS50089"/>
    </source>
</evidence>
<dbReference type="GO" id="GO:0008270">
    <property type="term" value="F:zinc ion binding"/>
    <property type="evidence" value="ECO:0007669"/>
    <property type="project" value="UniProtKB-KW"/>
</dbReference>
<protein>
    <recommendedName>
        <fullName evidence="3">RING-type domain-containing protein</fullName>
    </recommendedName>
</protein>
<keyword evidence="5" id="KW-1185">Reference proteome</keyword>
<dbReference type="FunFam" id="3.30.40.10:FF:000388">
    <property type="entry name" value="Putative RING zinc finger domain superfamily protein"/>
    <property type="match status" value="1"/>
</dbReference>
<dbReference type="PANTHER" id="PTHR47531:SF2">
    <property type="entry name" value="RING_U-BOX SUPERFAMILY PROTEIN"/>
    <property type="match status" value="1"/>
</dbReference>
<dbReference type="OrthoDB" id="8062037at2759"/>
<feature type="compositionally biased region" description="Polar residues" evidence="2">
    <location>
        <begin position="122"/>
        <end position="142"/>
    </location>
</feature>
<evidence type="ECO:0000256" key="1">
    <source>
        <dbReference type="PROSITE-ProRule" id="PRU00175"/>
    </source>
</evidence>
<feature type="region of interest" description="Disordered" evidence="2">
    <location>
        <begin position="172"/>
        <end position="216"/>
    </location>
</feature>
<evidence type="ECO:0000313" key="4">
    <source>
        <dbReference type="EMBL" id="CAA7395548.1"/>
    </source>
</evidence>
<dbReference type="Gene3D" id="3.30.40.10">
    <property type="entry name" value="Zinc/RING finger domain, C3HC4 (zinc finger)"/>
    <property type="match status" value="1"/>
</dbReference>
<proteinExistence type="predicted"/>
<dbReference type="AlphaFoldDB" id="A0A7I8KEN3"/>
<dbReference type="InterPro" id="IPR013083">
    <property type="entry name" value="Znf_RING/FYVE/PHD"/>
</dbReference>
<reference evidence="4" key="1">
    <citation type="submission" date="2020-02" db="EMBL/GenBank/DDBJ databases">
        <authorList>
            <person name="Scholz U."/>
            <person name="Mascher M."/>
            <person name="Fiebig A."/>
        </authorList>
    </citation>
    <scope>NUCLEOTIDE SEQUENCE</scope>
</reference>
<dbReference type="PANTHER" id="PTHR47531">
    <property type="entry name" value="RING/U-BOX SUPERFAMILY PROTEIN"/>
    <property type="match status" value="1"/>
</dbReference>
<dbReference type="SUPFAM" id="SSF57850">
    <property type="entry name" value="RING/U-box"/>
    <property type="match status" value="1"/>
</dbReference>
<gene>
    <name evidence="4" type="ORF">SI8410_04006209</name>
</gene>
<dbReference type="SMART" id="SM00184">
    <property type="entry name" value="RING"/>
    <property type="match status" value="1"/>
</dbReference>
<evidence type="ECO:0000256" key="2">
    <source>
        <dbReference type="SAM" id="MobiDB-lite"/>
    </source>
</evidence>
<name>A0A7I8KEN3_SPIIN</name>
<sequence length="558" mass="60289">MGSGGSKAVAAATAAADDGGASLAAGGRVDGWERKGKWRRSRVQGWRCLCLSSSAASDEEKENKGGRLKNAVCAEEDVVNSDRERRAECMQFMFPCGPGRGASSTTSSDSEQREDHLESGSYADSDTSDDVSTQATAAITRSSDPLNRSCSRLCFIPDRIVSRLSRAASVGSSGARSAASAGFPTIENSGFGGDVVNRDLDDSSNSRSGNRGGCISVNTVSTQGMIRGNLDTEGAGALHPQWNNVQAENLERRPSRRHGFQDPLEGSVRFSRTLSVGRLRDRVLRRSSFSDGLFGAEDGLVGSHGAGTGRRALHRAMRGALSDRNATMITSSSGGLPGAIDNNHGYDSGNQQMREALVGDTLEHRSTFLERRRRIRSQVWALQRLGSRVESLPGHDRSCLLSGQHRTGHCTCGTSRPSNTVDDTNPRSSISRIVMLAEALFEVLDEIHQQAVVLASRPSVSSIGSVPAPKEIVEHMPLRIYEKSRAYQNQNEDASQCCHICLVEYEEGDCVRVLPCGHEFHQACVDKWLKEIHRVCPLCRGDVCISEVTPPEKRGQSL</sequence>
<feature type="region of interest" description="Disordered" evidence="2">
    <location>
        <begin position="1"/>
        <end position="36"/>
    </location>
</feature>
<accession>A0A7I8KEN3</accession>
<feature type="domain" description="RING-type" evidence="3">
    <location>
        <begin position="498"/>
        <end position="540"/>
    </location>
</feature>
<dbReference type="PROSITE" id="PS50089">
    <property type="entry name" value="ZF_RING_2"/>
    <property type="match status" value="1"/>
</dbReference>
<feature type="region of interest" description="Disordered" evidence="2">
    <location>
        <begin position="99"/>
        <end position="142"/>
    </location>
</feature>